<dbReference type="Proteomes" id="UP000178043">
    <property type="component" value="Unassembled WGS sequence"/>
</dbReference>
<keyword evidence="1" id="KW-1133">Transmembrane helix</keyword>
<dbReference type="EMBL" id="MGLG01000058">
    <property type="protein sequence ID" value="OGN39324.1"/>
    <property type="molecule type" value="Genomic_DNA"/>
</dbReference>
<protein>
    <submittedName>
        <fullName evidence="2">Uncharacterized protein</fullName>
    </submittedName>
</protein>
<keyword evidence="1" id="KW-0812">Transmembrane</keyword>
<organism evidence="2 3">
    <name type="scientific">Candidatus Yanofskybacteria bacterium RIFOXYD1_FULL_42_10</name>
    <dbReference type="NCBI Taxonomy" id="1802718"/>
    <lineage>
        <taxon>Bacteria</taxon>
        <taxon>Candidatus Yanofskyibacteriota</taxon>
    </lineage>
</organism>
<evidence type="ECO:0000313" key="3">
    <source>
        <dbReference type="Proteomes" id="UP000178043"/>
    </source>
</evidence>
<keyword evidence="1" id="KW-0472">Membrane</keyword>
<proteinExistence type="predicted"/>
<comment type="caution">
    <text evidence="2">The sequence shown here is derived from an EMBL/GenBank/DDBJ whole genome shotgun (WGS) entry which is preliminary data.</text>
</comment>
<accession>A0A1F8HP39</accession>
<gene>
    <name evidence="2" type="ORF">A2606_03380</name>
</gene>
<feature type="transmembrane region" description="Helical" evidence="1">
    <location>
        <begin position="182"/>
        <end position="204"/>
    </location>
</feature>
<evidence type="ECO:0000313" key="2">
    <source>
        <dbReference type="EMBL" id="OGN39324.1"/>
    </source>
</evidence>
<reference evidence="2 3" key="1">
    <citation type="journal article" date="2016" name="Nat. Commun.">
        <title>Thousands of microbial genomes shed light on interconnected biogeochemical processes in an aquifer system.</title>
        <authorList>
            <person name="Anantharaman K."/>
            <person name="Brown C.T."/>
            <person name="Hug L.A."/>
            <person name="Sharon I."/>
            <person name="Castelle C.J."/>
            <person name="Probst A.J."/>
            <person name="Thomas B.C."/>
            <person name="Singh A."/>
            <person name="Wilkins M.J."/>
            <person name="Karaoz U."/>
            <person name="Brodie E.L."/>
            <person name="Williams K.H."/>
            <person name="Hubbard S.S."/>
            <person name="Banfield J.F."/>
        </authorList>
    </citation>
    <scope>NUCLEOTIDE SEQUENCE [LARGE SCALE GENOMIC DNA]</scope>
</reference>
<name>A0A1F8HP39_9BACT</name>
<evidence type="ECO:0000256" key="1">
    <source>
        <dbReference type="SAM" id="Phobius"/>
    </source>
</evidence>
<sequence length="228" mass="25164">MTKFFYTIFIIIISFWLGYIAMAAEQIDFPNPSYIFYLYYDNGQLFADRDYEIKYDVIPEVFVPETITAQFPYRGEVVNLLNQVVSVFQFDPKGGNIKFVKGKLTAKAPYAPDGQKVNFYDSQGKQLVSIFVSQSSFCNDDGICNSDTGEDTTTCRNDCKLLQTPPPTVAPTVPSSGGGPPGLATVLIYSLIGGGAAFGGWYAWRLWRKKKSAGTVIPPSQLPGNPTL</sequence>
<dbReference type="AlphaFoldDB" id="A0A1F8HP39"/>